<comment type="caution">
    <text evidence="2">The sequence shown here is derived from an EMBL/GenBank/DDBJ whole genome shotgun (WGS) entry which is preliminary data.</text>
</comment>
<reference evidence="2" key="1">
    <citation type="journal article" date="2014" name="Int. J. Syst. Evol. Microbiol.">
        <title>Complete genome sequence of Corynebacterium casei LMG S-19264T (=DSM 44701T), isolated from a smear-ripened cheese.</title>
        <authorList>
            <consortium name="US DOE Joint Genome Institute (JGI-PGF)"/>
            <person name="Walter F."/>
            <person name="Albersmeier A."/>
            <person name="Kalinowski J."/>
            <person name="Ruckert C."/>
        </authorList>
    </citation>
    <scope>NUCLEOTIDE SEQUENCE</scope>
    <source>
        <strain evidence="2">JCM 4434</strain>
    </source>
</reference>
<evidence type="ECO:0000256" key="1">
    <source>
        <dbReference type="SAM" id="MobiDB-lite"/>
    </source>
</evidence>
<dbReference type="AlphaFoldDB" id="A0A8H9LNM0"/>
<gene>
    <name evidence="2" type="ORF">GCM10010502_44890</name>
</gene>
<dbReference type="EMBL" id="BMUB01000010">
    <property type="protein sequence ID" value="GGU87449.1"/>
    <property type="molecule type" value="Genomic_DNA"/>
</dbReference>
<protein>
    <submittedName>
        <fullName evidence="2">Uncharacterized protein</fullName>
    </submittedName>
</protein>
<proteinExistence type="predicted"/>
<reference evidence="2" key="2">
    <citation type="submission" date="2020-09" db="EMBL/GenBank/DDBJ databases">
        <authorList>
            <person name="Sun Q."/>
            <person name="Ohkuma M."/>
        </authorList>
    </citation>
    <scope>NUCLEOTIDE SEQUENCE</scope>
    <source>
        <strain evidence="2">JCM 4434</strain>
    </source>
</reference>
<evidence type="ECO:0000313" key="2">
    <source>
        <dbReference type="EMBL" id="GGU87449.1"/>
    </source>
</evidence>
<evidence type="ECO:0000313" key="3">
    <source>
        <dbReference type="Proteomes" id="UP000610124"/>
    </source>
</evidence>
<organism evidence="2 3">
    <name type="scientific">Kitasatospora aureofaciens</name>
    <name type="common">Streptomyces aureofaciens</name>
    <dbReference type="NCBI Taxonomy" id="1894"/>
    <lineage>
        <taxon>Bacteria</taxon>
        <taxon>Bacillati</taxon>
        <taxon>Actinomycetota</taxon>
        <taxon>Actinomycetes</taxon>
        <taxon>Kitasatosporales</taxon>
        <taxon>Streptomycetaceae</taxon>
        <taxon>Kitasatospora</taxon>
    </lineage>
</organism>
<name>A0A8H9LNM0_KITAU</name>
<feature type="compositionally biased region" description="Low complexity" evidence="1">
    <location>
        <begin position="31"/>
        <end position="47"/>
    </location>
</feature>
<dbReference type="Proteomes" id="UP000610124">
    <property type="component" value="Unassembled WGS sequence"/>
</dbReference>
<sequence length="53" mass="5285">MELNMFNLNAYSSAELLNAFEKMGAVGVAPGAEGASGAASTDSTDTGWSVVSG</sequence>
<feature type="region of interest" description="Disordered" evidence="1">
    <location>
        <begin position="31"/>
        <end position="53"/>
    </location>
</feature>
<accession>A0A8H9LNM0</accession>